<dbReference type="KEGG" id="vg:29125077"/>
<dbReference type="OrthoDB" id="13905at10239"/>
<keyword evidence="3" id="KW-1185">Reference proteome</keyword>
<reference evidence="3" key="1">
    <citation type="submission" date="2016-03" db="EMBL/GenBank/DDBJ databases">
        <authorList>
            <person name="Ploux O."/>
        </authorList>
    </citation>
    <scope>NUCLEOTIDE SEQUENCE [LARGE SCALE GENOMIC DNA]</scope>
</reference>
<protein>
    <submittedName>
        <fullName evidence="2">Uncharacterized protein</fullName>
    </submittedName>
</protein>
<accession>A0A142K976</accession>
<evidence type="ECO:0000256" key="1">
    <source>
        <dbReference type="SAM" id="MobiDB-lite"/>
    </source>
</evidence>
<evidence type="ECO:0000313" key="2">
    <source>
        <dbReference type="EMBL" id="AMS02659.1"/>
    </source>
</evidence>
<dbReference type="GeneID" id="29125077"/>
<sequence length="273" mass="31144">MIQITWFKIDDGFWSNEKVLGLSAEAGWLWVRCGSYSCQHLTDGYISSLALNLICTCSDPVQLADELVQAGLWIRVQNGYEFHDWSEYQESRAEVLERREQGRLRQKKRRERQAEGSKPSRVTDAVSSTPPTRPDPTRPDPTKLDSKESNGKHSRSAALTTRQPKAYDPRFESWWQVYPRRVGKAAAEKSWLKAVKDGVDPALLEKRAAAYADHVKRQRTEVKFIAHPRTWLSQGRWDDEYDTTQPEGSNMGQAVSRLAAYAQNHAKQIGGRP</sequence>
<dbReference type="Proteomes" id="UP000201371">
    <property type="component" value="Segment"/>
</dbReference>
<gene>
    <name evidence="2" type="primary">115</name>
    <name evidence="2" type="ORF">SEA_YVONNETASTIC_115</name>
</gene>
<dbReference type="RefSeq" id="YP_009301169.1">
    <property type="nucleotide sequence ID" value="NC_031230.1"/>
</dbReference>
<organism evidence="2 3">
    <name type="scientific">Gordonia phage Yvonnetastic</name>
    <dbReference type="NCBI Taxonomy" id="1821566"/>
    <lineage>
        <taxon>Viruses</taxon>
        <taxon>Duplodnaviria</taxon>
        <taxon>Heunggongvirae</taxon>
        <taxon>Uroviricota</taxon>
        <taxon>Caudoviricetes</taxon>
        <taxon>Yvonnevirus</taxon>
        <taxon>Yvonnevirus yvonnetastic</taxon>
        <taxon>Gordonia virus Yvonnetastic</taxon>
    </lineage>
</organism>
<dbReference type="EMBL" id="KU963248">
    <property type="protein sequence ID" value="AMS02659.1"/>
    <property type="molecule type" value="Genomic_DNA"/>
</dbReference>
<feature type="compositionally biased region" description="Basic and acidic residues" evidence="1">
    <location>
        <begin position="135"/>
        <end position="151"/>
    </location>
</feature>
<evidence type="ECO:0000313" key="3">
    <source>
        <dbReference type="Proteomes" id="UP000201371"/>
    </source>
</evidence>
<feature type="region of interest" description="Disordered" evidence="1">
    <location>
        <begin position="100"/>
        <end position="163"/>
    </location>
</feature>
<proteinExistence type="predicted"/>
<name>A0A142K976_9CAUD</name>